<protein>
    <submittedName>
        <fullName evidence="2">Uncharacterized protein</fullName>
    </submittedName>
</protein>
<organism evidence="2 3">
    <name type="scientific">Agrocybe pediades</name>
    <dbReference type="NCBI Taxonomy" id="84607"/>
    <lineage>
        <taxon>Eukaryota</taxon>
        <taxon>Fungi</taxon>
        <taxon>Dikarya</taxon>
        <taxon>Basidiomycota</taxon>
        <taxon>Agaricomycotina</taxon>
        <taxon>Agaricomycetes</taxon>
        <taxon>Agaricomycetidae</taxon>
        <taxon>Agaricales</taxon>
        <taxon>Agaricineae</taxon>
        <taxon>Strophariaceae</taxon>
        <taxon>Agrocybe</taxon>
    </lineage>
</organism>
<reference evidence="2 3" key="1">
    <citation type="submission" date="2019-12" db="EMBL/GenBank/DDBJ databases">
        <authorList>
            <person name="Floudas D."/>
            <person name="Bentzer J."/>
            <person name="Ahren D."/>
            <person name="Johansson T."/>
            <person name="Persson P."/>
            <person name="Tunlid A."/>
        </authorList>
    </citation>
    <scope>NUCLEOTIDE SEQUENCE [LARGE SCALE GENOMIC DNA]</scope>
    <source>
        <strain evidence="2 3">CBS 102.39</strain>
    </source>
</reference>
<evidence type="ECO:0000256" key="1">
    <source>
        <dbReference type="SAM" id="SignalP"/>
    </source>
</evidence>
<accession>A0A8H4QWL1</accession>
<evidence type="ECO:0000313" key="3">
    <source>
        <dbReference type="Proteomes" id="UP000521872"/>
    </source>
</evidence>
<name>A0A8H4QWL1_9AGAR</name>
<comment type="caution">
    <text evidence="2">The sequence shown here is derived from an EMBL/GenBank/DDBJ whole genome shotgun (WGS) entry which is preliminary data.</text>
</comment>
<feature type="chain" id="PRO_5034835933" evidence="1">
    <location>
        <begin position="23"/>
        <end position="216"/>
    </location>
</feature>
<evidence type="ECO:0000313" key="2">
    <source>
        <dbReference type="EMBL" id="KAF4618541.1"/>
    </source>
</evidence>
<dbReference type="EMBL" id="JAACJL010000017">
    <property type="protein sequence ID" value="KAF4618541.1"/>
    <property type="molecule type" value="Genomic_DNA"/>
</dbReference>
<keyword evidence="1" id="KW-0732">Signal</keyword>
<keyword evidence="3" id="KW-1185">Reference proteome</keyword>
<dbReference type="AlphaFoldDB" id="A0A8H4QWL1"/>
<sequence>MFQFKSFAAFVTLTLLCRGVTSLPISGLDSNGLRIDNSPDILNNVEDMANKNAGITEDANGIANTPVGQGEGHLHPSYGLPFLAVTPRAIPEEILNAAFGSPFADAQGDALLTRDDLHLIDPTHVQIDNKPEVLDKVEEMNGMHPDGNLVAGTPAANATLHLRPTYGQPFLEVKGQDLAGAEDIIPLTGGSEDSLPLGSLLGGANGAGGLLNIGGA</sequence>
<gene>
    <name evidence="2" type="ORF">D9613_010075</name>
</gene>
<feature type="signal peptide" evidence="1">
    <location>
        <begin position="1"/>
        <end position="22"/>
    </location>
</feature>
<dbReference type="Proteomes" id="UP000521872">
    <property type="component" value="Unassembled WGS sequence"/>
</dbReference>
<proteinExistence type="predicted"/>